<dbReference type="EMBL" id="GGEC01059913">
    <property type="protein sequence ID" value="MBX40397.1"/>
    <property type="molecule type" value="Transcribed_RNA"/>
</dbReference>
<organism evidence="1">
    <name type="scientific">Rhizophora mucronata</name>
    <name type="common">Asiatic mangrove</name>
    <dbReference type="NCBI Taxonomy" id="61149"/>
    <lineage>
        <taxon>Eukaryota</taxon>
        <taxon>Viridiplantae</taxon>
        <taxon>Streptophyta</taxon>
        <taxon>Embryophyta</taxon>
        <taxon>Tracheophyta</taxon>
        <taxon>Spermatophyta</taxon>
        <taxon>Magnoliopsida</taxon>
        <taxon>eudicotyledons</taxon>
        <taxon>Gunneridae</taxon>
        <taxon>Pentapetalae</taxon>
        <taxon>rosids</taxon>
        <taxon>fabids</taxon>
        <taxon>Malpighiales</taxon>
        <taxon>Rhizophoraceae</taxon>
        <taxon>Rhizophora</taxon>
    </lineage>
</organism>
<accession>A0A2P2ND65</accession>
<name>A0A2P2ND65_RHIMU</name>
<dbReference type="AlphaFoldDB" id="A0A2P2ND65"/>
<sequence>MMLHYVQSFSINYIYFTPVQIDVALMEKEIIPSRY</sequence>
<proteinExistence type="predicted"/>
<evidence type="ECO:0000313" key="1">
    <source>
        <dbReference type="EMBL" id="MBX40397.1"/>
    </source>
</evidence>
<protein>
    <submittedName>
        <fullName evidence="1">Uncharacterized protein</fullName>
    </submittedName>
</protein>
<reference evidence="1" key="1">
    <citation type="submission" date="2018-02" db="EMBL/GenBank/DDBJ databases">
        <title>Rhizophora mucronata_Transcriptome.</title>
        <authorList>
            <person name="Meera S.P."/>
            <person name="Sreeshan A."/>
            <person name="Augustine A."/>
        </authorList>
    </citation>
    <scope>NUCLEOTIDE SEQUENCE</scope>
    <source>
        <tissue evidence="1">Leaf</tissue>
    </source>
</reference>